<comment type="subcellular location">
    <subcellularLocation>
        <location evidence="12">Cytoplasm</location>
    </subcellularLocation>
</comment>
<dbReference type="HAMAP" id="MF_00418">
    <property type="entry name" value="DapA"/>
    <property type="match status" value="1"/>
</dbReference>
<dbReference type="NCBIfam" id="TIGR00674">
    <property type="entry name" value="dapA"/>
    <property type="match status" value="1"/>
</dbReference>
<evidence type="ECO:0000256" key="1">
    <source>
        <dbReference type="ARBA" id="ARBA00003294"/>
    </source>
</evidence>
<evidence type="ECO:0000256" key="5">
    <source>
        <dbReference type="ARBA" id="ARBA00022490"/>
    </source>
</evidence>
<dbReference type="PANTHER" id="PTHR12128:SF66">
    <property type="entry name" value="4-HYDROXY-2-OXOGLUTARATE ALDOLASE, MITOCHONDRIAL"/>
    <property type="match status" value="1"/>
</dbReference>
<dbReference type="PANTHER" id="PTHR12128">
    <property type="entry name" value="DIHYDRODIPICOLINATE SYNTHASE"/>
    <property type="match status" value="1"/>
</dbReference>
<keyword evidence="10 12" id="KW-0704">Schiff base</keyword>
<reference evidence="16" key="1">
    <citation type="submission" date="2020-02" db="EMBL/GenBank/DDBJ databases">
        <authorList>
            <person name="Meier V. D."/>
        </authorList>
    </citation>
    <scope>NUCLEOTIDE SEQUENCE</scope>
    <source>
        <strain evidence="16">AVDCRST_MAG77</strain>
    </source>
</reference>
<dbReference type="SMART" id="SM01130">
    <property type="entry name" value="DHDPS"/>
    <property type="match status" value="1"/>
</dbReference>
<dbReference type="InterPro" id="IPR020625">
    <property type="entry name" value="Schiff_base-form_aldolases_AS"/>
</dbReference>
<keyword evidence="5 12" id="KW-0963">Cytoplasm</keyword>
<feature type="active site" description="Proton donor/acceptor" evidence="12 14">
    <location>
        <position position="138"/>
    </location>
</feature>
<name>A0A6J4JZL4_9CHLR</name>
<dbReference type="GO" id="GO:0005829">
    <property type="term" value="C:cytosol"/>
    <property type="evidence" value="ECO:0007669"/>
    <property type="project" value="TreeGrafter"/>
</dbReference>
<keyword evidence="6 12" id="KW-0028">Amino-acid biosynthesis</keyword>
<evidence type="ECO:0000256" key="6">
    <source>
        <dbReference type="ARBA" id="ARBA00022605"/>
    </source>
</evidence>
<dbReference type="Pfam" id="PF00701">
    <property type="entry name" value="DHDPS"/>
    <property type="match status" value="1"/>
</dbReference>
<comment type="similarity">
    <text evidence="3 12 13">Belongs to the DapA family.</text>
</comment>
<organism evidence="16">
    <name type="scientific">uncultured Chloroflexota bacterium</name>
    <dbReference type="NCBI Taxonomy" id="166587"/>
    <lineage>
        <taxon>Bacteria</taxon>
        <taxon>Bacillati</taxon>
        <taxon>Chloroflexota</taxon>
        <taxon>environmental samples</taxon>
    </lineage>
</organism>
<sequence>MAPRDVDFGRLITAMVTPFDKNDEVDYKQAARLARSLVDNGTDSIVVTGTTGESPNLSTHEKIGLYEAVREAIGGRGKVIGGTGNYSTRESIELTREAAHALDGVLTVVPYYNNPPQEGLYRHFRAIAESTDLPVIVYNVPSRTVRNMESATTIRLAEDVPNIVGIKEAVDSLDQVVEIVSAVPAEFRIWSGNDNDIFLKMCLGAYGVVSVASHVVGRLIRSMIDAVAEGRLEEARRLHLKLYPLARALFPPIAPVSSPSSVKAALNMSGFEVGGLRLPMIELPEAAQQKLKTVLDTYELDRFPVPAMA</sequence>
<evidence type="ECO:0000313" key="16">
    <source>
        <dbReference type="EMBL" id="CAA9291736.1"/>
    </source>
</evidence>
<dbReference type="InterPro" id="IPR005263">
    <property type="entry name" value="DapA"/>
</dbReference>
<evidence type="ECO:0000256" key="3">
    <source>
        <dbReference type="ARBA" id="ARBA00007592"/>
    </source>
</evidence>
<dbReference type="PRINTS" id="PR00146">
    <property type="entry name" value="DHPICSNTHASE"/>
</dbReference>
<evidence type="ECO:0000256" key="2">
    <source>
        <dbReference type="ARBA" id="ARBA00005120"/>
    </source>
</evidence>
<dbReference type="GO" id="GO:0019877">
    <property type="term" value="P:diaminopimelate biosynthetic process"/>
    <property type="evidence" value="ECO:0007669"/>
    <property type="project" value="UniProtKB-UniRule"/>
</dbReference>
<comment type="caution">
    <text evidence="12">Was originally thought to be a dihydrodipicolinate synthase (DHDPS), catalyzing the condensation of (S)-aspartate-beta-semialdehyde [(S)-ASA] and pyruvate to dihydrodipicolinate (DHDP). However, it was shown in E.coli that the product of the enzymatic reaction is not dihydrodipicolinate but in fact (4S)-4-hydroxy-2,3,4,5-tetrahydro-(2S)-dipicolinic acid (HTPA), and that the consecutive dehydration reaction leading to DHDP is not spontaneous but catalyzed by DapB.</text>
</comment>
<feature type="binding site" evidence="12 15">
    <location>
        <position position="209"/>
    </location>
    <ligand>
        <name>pyruvate</name>
        <dbReference type="ChEBI" id="CHEBI:15361"/>
    </ligand>
</feature>
<dbReference type="InterPro" id="IPR013785">
    <property type="entry name" value="Aldolase_TIM"/>
</dbReference>
<feature type="site" description="Part of a proton relay during catalysis" evidence="12">
    <location>
        <position position="112"/>
    </location>
</feature>
<comment type="pathway">
    <text evidence="2 12">Amino-acid biosynthesis; L-lysine biosynthesis via DAP pathway; (S)-tetrahydrodipicolinate from L-aspartate: step 3/4.</text>
</comment>
<dbReference type="AlphaFoldDB" id="A0A6J4JZL4"/>
<comment type="function">
    <text evidence="1 12">Catalyzes the condensation of (S)-aspartate-beta-semialdehyde [(S)-ASA] and pyruvate to 4-hydroxy-tetrahydrodipicolinate (HTPA).</text>
</comment>
<accession>A0A6J4JZL4</accession>
<evidence type="ECO:0000256" key="7">
    <source>
        <dbReference type="ARBA" id="ARBA00022915"/>
    </source>
</evidence>
<comment type="subunit">
    <text evidence="12">Homotetramer; dimer of dimers.</text>
</comment>
<dbReference type="CDD" id="cd00950">
    <property type="entry name" value="DHDPS"/>
    <property type="match status" value="1"/>
</dbReference>
<evidence type="ECO:0000256" key="4">
    <source>
        <dbReference type="ARBA" id="ARBA00012086"/>
    </source>
</evidence>
<dbReference type="InterPro" id="IPR020624">
    <property type="entry name" value="Schiff_base-form_aldolases_CS"/>
</dbReference>
<dbReference type="PROSITE" id="PS00665">
    <property type="entry name" value="DHDPS_1"/>
    <property type="match status" value="1"/>
</dbReference>
<evidence type="ECO:0000256" key="14">
    <source>
        <dbReference type="PIRSR" id="PIRSR001365-1"/>
    </source>
</evidence>
<dbReference type="SUPFAM" id="SSF51569">
    <property type="entry name" value="Aldolase"/>
    <property type="match status" value="1"/>
</dbReference>
<evidence type="ECO:0000256" key="12">
    <source>
        <dbReference type="HAMAP-Rule" id="MF_00418"/>
    </source>
</evidence>
<keyword evidence="7 12" id="KW-0220">Diaminopimelate biosynthesis</keyword>
<dbReference type="GO" id="GO:0009089">
    <property type="term" value="P:lysine biosynthetic process via diaminopimelate"/>
    <property type="evidence" value="ECO:0007669"/>
    <property type="project" value="UniProtKB-UniRule"/>
</dbReference>
<feature type="binding site" evidence="12 15">
    <location>
        <position position="51"/>
    </location>
    <ligand>
        <name>pyruvate</name>
        <dbReference type="ChEBI" id="CHEBI:15361"/>
    </ligand>
</feature>
<feature type="site" description="Part of a proton relay during catalysis" evidence="12">
    <location>
        <position position="50"/>
    </location>
</feature>
<dbReference type="EMBL" id="CADCTC010000253">
    <property type="protein sequence ID" value="CAA9291736.1"/>
    <property type="molecule type" value="Genomic_DNA"/>
</dbReference>
<evidence type="ECO:0000256" key="11">
    <source>
        <dbReference type="ARBA" id="ARBA00047836"/>
    </source>
</evidence>
<dbReference type="EC" id="4.3.3.7" evidence="4 12"/>
<proteinExistence type="inferred from homology"/>
<evidence type="ECO:0000256" key="9">
    <source>
        <dbReference type="ARBA" id="ARBA00023239"/>
    </source>
</evidence>
<comment type="catalytic activity">
    <reaction evidence="11 12">
        <text>L-aspartate 4-semialdehyde + pyruvate = (2S,4S)-4-hydroxy-2,3,4,5-tetrahydrodipicolinate + H2O + H(+)</text>
        <dbReference type="Rhea" id="RHEA:34171"/>
        <dbReference type="ChEBI" id="CHEBI:15361"/>
        <dbReference type="ChEBI" id="CHEBI:15377"/>
        <dbReference type="ChEBI" id="CHEBI:15378"/>
        <dbReference type="ChEBI" id="CHEBI:67139"/>
        <dbReference type="ChEBI" id="CHEBI:537519"/>
        <dbReference type="EC" id="4.3.3.7"/>
    </reaction>
</comment>
<dbReference type="PIRSF" id="PIRSF001365">
    <property type="entry name" value="DHDPS"/>
    <property type="match status" value="1"/>
</dbReference>
<gene>
    <name evidence="12" type="primary">dapA</name>
    <name evidence="16" type="ORF">AVDCRST_MAG77-5207</name>
</gene>
<dbReference type="Gene3D" id="3.20.20.70">
    <property type="entry name" value="Aldolase class I"/>
    <property type="match status" value="1"/>
</dbReference>
<evidence type="ECO:0000256" key="8">
    <source>
        <dbReference type="ARBA" id="ARBA00023154"/>
    </source>
</evidence>
<evidence type="ECO:0000256" key="15">
    <source>
        <dbReference type="PIRSR" id="PIRSR001365-2"/>
    </source>
</evidence>
<feature type="active site" description="Schiff-base intermediate with substrate" evidence="12 14">
    <location>
        <position position="167"/>
    </location>
</feature>
<dbReference type="PROSITE" id="PS00666">
    <property type="entry name" value="DHDPS_2"/>
    <property type="match status" value="1"/>
</dbReference>
<protein>
    <recommendedName>
        <fullName evidence="4 12">4-hydroxy-tetrahydrodipicolinate synthase</fullName>
        <shortName evidence="12">HTPA synthase</shortName>
        <ecNumber evidence="4 12">4.3.3.7</ecNumber>
    </recommendedName>
</protein>
<keyword evidence="8 12" id="KW-0457">Lysine biosynthesis</keyword>
<dbReference type="UniPathway" id="UPA00034">
    <property type="reaction ID" value="UER00017"/>
</dbReference>
<keyword evidence="9 12" id="KW-0456">Lyase</keyword>
<evidence type="ECO:0000256" key="13">
    <source>
        <dbReference type="PIRNR" id="PIRNR001365"/>
    </source>
</evidence>
<evidence type="ECO:0000256" key="10">
    <source>
        <dbReference type="ARBA" id="ARBA00023270"/>
    </source>
</evidence>
<dbReference type="GO" id="GO:0008840">
    <property type="term" value="F:4-hydroxy-tetrahydrodipicolinate synthase activity"/>
    <property type="evidence" value="ECO:0007669"/>
    <property type="project" value="UniProtKB-UniRule"/>
</dbReference>
<dbReference type="InterPro" id="IPR002220">
    <property type="entry name" value="DapA-like"/>
</dbReference>